<dbReference type="AlphaFoldDB" id="A0A8S3UTJ0"/>
<dbReference type="Proteomes" id="UP000683360">
    <property type="component" value="Unassembled WGS sequence"/>
</dbReference>
<evidence type="ECO:0000259" key="3">
    <source>
        <dbReference type="Pfam" id="PF03281"/>
    </source>
</evidence>
<sequence length="538" mass="61690">MSGRKRLPSSGTDSLDAAAANKKAKKQHSEAPANIPAQVDSSSTGTRGTKVTSSMSTPTTSCPSDTVNLTTTSPSINPIMTPTIFLTRSDQDMRLVNIPEESERLSAYVNAFAISLPLAEIQQNSVKHSNQINKIRSDLFGYLERTCVASIAEGLNASNTKDHCQNGLSIHGPAHSTIFFEPYDEALFPNMETNEKKNLDVDLVLCIKRSQWPRQAFEWKTRRRASNWPTRELVDLILDAGYSLAAVGSKESMESEIQWRVSFNKAEQLIIESFNETQMHCIFLLKLFNSIFLSRIAGKSITSYTMKTVMFWCLEENSDSTYWKSSNLRLRQTIHCDVRGLVKKQYKDDVIALYNRLIYDIDLVHQDPYKTTYEFEQLTENNETLIGYNSLCLAWKQSYFDVTFMQPELPILPRPVAVEFCIGIDQKHISFHPYLYGLLLEYLWHAKYGSGNREKKLVLDKMENCVLTDSMIPDEQKSVGLNFMAYCYSLQKDYQLASRCLVRSLKLNTVRKNVAYWYMFYRKYRIKRIRELSLDSQS</sequence>
<protein>
    <recommendedName>
        <fullName evidence="7">Mab-21-like HhH/H2TH-like domain-containing protein</fullName>
    </recommendedName>
</protein>
<dbReference type="PANTHER" id="PTHR10656:SF69">
    <property type="entry name" value="MAB-21-LIKE HHH_H2TH-LIKE DOMAIN-CONTAINING PROTEIN"/>
    <property type="match status" value="1"/>
</dbReference>
<accession>A0A8S3UTJ0</accession>
<dbReference type="OrthoDB" id="5974599at2759"/>
<feature type="domain" description="Mab-21-like nucleotidyltransferase" evidence="3">
    <location>
        <begin position="133"/>
        <end position="272"/>
    </location>
</feature>
<feature type="domain" description="Mab-21-like HhH/H2TH-like" evidence="4">
    <location>
        <begin position="279"/>
        <end position="329"/>
    </location>
</feature>
<evidence type="ECO:0000313" key="5">
    <source>
        <dbReference type="EMBL" id="CAG2244439.1"/>
    </source>
</evidence>
<gene>
    <name evidence="5" type="ORF">MEDL_56527</name>
</gene>
<evidence type="ECO:0000259" key="4">
    <source>
        <dbReference type="Pfam" id="PF20266"/>
    </source>
</evidence>
<feature type="compositionally biased region" description="Low complexity" evidence="2">
    <location>
        <begin position="52"/>
        <end position="66"/>
    </location>
</feature>
<reference evidence="5" key="1">
    <citation type="submission" date="2021-03" db="EMBL/GenBank/DDBJ databases">
        <authorList>
            <person name="Bekaert M."/>
        </authorList>
    </citation>
    <scope>NUCLEOTIDE SEQUENCE</scope>
</reference>
<organism evidence="5 6">
    <name type="scientific">Mytilus edulis</name>
    <name type="common">Blue mussel</name>
    <dbReference type="NCBI Taxonomy" id="6550"/>
    <lineage>
        <taxon>Eukaryota</taxon>
        <taxon>Metazoa</taxon>
        <taxon>Spiralia</taxon>
        <taxon>Lophotrochozoa</taxon>
        <taxon>Mollusca</taxon>
        <taxon>Bivalvia</taxon>
        <taxon>Autobranchia</taxon>
        <taxon>Pteriomorphia</taxon>
        <taxon>Mytilida</taxon>
        <taxon>Mytiloidea</taxon>
        <taxon>Mytilidae</taxon>
        <taxon>Mytilinae</taxon>
        <taxon>Mytilus</taxon>
    </lineage>
</organism>
<dbReference type="Pfam" id="PF20266">
    <property type="entry name" value="Mab-21_C"/>
    <property type="match status" value="1"/>
</dbReference>
<keyword evidence="6" id="KW-1185">Reference proteome</keyword>
<dbReference type="EMBL" id="CAJPWZ010002737">
    <property type="protein sequence ID" value="CAG2244439.1"/>
    <property type="molecule type" value="Genomic_DNA"/>
</dbReference>
<feature type="region of interest" description="Disordered" evidence="2">
    <location>
        <begin position="1"/>
        <end position="74"/>
    </location>
</feature>
<comment type="caution">
    <text evidence="5">The sequence shown here is derived from an EMBL/GenBank/DDBJ whole genome shotgun (WGS) entry which is preliminary data.</text>
</comment>
<evidence type="ECO:0000256" key="2">
    <source>
        <dbReference type="SAM" id="MobiDB-lite"/>
    </source>
</evidence>
<evidence type="ECO:0000256" key="1">
    <source>
        <dbReference type="ARBA" id="ARBA00008307"/>
    </source>
</evidence>
<name>A0A8S3UTJ0_MYTED</name>
<proteinExistence type="inferred from homology"/>
<feature type="compositionally biased region" description="Polar residues" evidence="2">
    <location>
        <begin position="39"/>
        <end position="51"/>
    </location>
</feature>
<dbReference type="InterPro" id="IPR046903">
    <property type="entry name" value="Mab-21-like_nuc_Trfase"/>
</dbReference>
<dbReference type="InterPro" id="IPR046906">
    <property type="entry name" value="Mab-21_HhH/H2TH-like"/>
</dbReference>
<dbReference type="PANTHER" id="PTHR10656">
    <property type="entry name" value="CELL FATE DETERMINING PROTEIN MAB21-RELATED"/>
    <property type="match status" value="1"/>
</dbReference>
<evidence type="ECO:0000313" key="6">
    <source>
        <dbReference type="Proteomes" id="UP000683360"/>
    </source>
</evidence>
<dbReference type="Gene3D" id="1.10.1410.40">
    <property type="match status" value="1"/>
</dbReference>
<dbReference type="SMART" id="SM01265">
    <property type="entry name" value="Mab-21"/>
    <property type="match status" value="1"/>
</dbReference>
<evidence type="ECO:0008006" key="7">
    <source>
        <dbReference type="Google" id="ProtNLM"/>
    </source>
</evidence>
<dbReference type="InterPro" id="IPR024810">
    <property type="entry name" value="MAB21L/cGLR"/>
</dbReference>
<comment type="similarity">
    <text evidence="1">Belongs to the mab-21 family.</text>
</comment>
<dbReference type="Pfam" id="PF03281">
    <property type="entry name" value="Mab-21"/>
    <property type="match status" value="1"/>
</dbReference>